<dbReference type="PRINTS" id="PR00038">
    <property type="entry name" value="HTHLUXR"/>
</dbReference>
<keyword evidence="6" id="KW-1185">Reference proteome</keyword>
<dbReference type="InterPro" id="IPR027417">
    <property type="entry name" value="P-loop_NTPase"/>
</dbReference>
<dbReference type="PANTHER" id="PTHR44688">
    <property type="entry name" value="DNA-BINDING TRANSCRIPTIONAL ACTIVATOR DEVR_DOSR"/>
    <property type="match status" value="1"/>
</dbReference>
<dbReference type="SUPFAM" id="SSF48452">
    <property type="entry name" value="TPR-like"/>
    <property type="match status" value="1"/>
</dbReference>
<reference evidence="5 6" key="1">
    <citation type="submission" date="2019-01" db="EMBL/GenBank/DDBJ databases">
        <authorList>
            <person name="Chen W.-M."/>
        </authorList>
    </citation>
    <scope>NUCLEOTIDE SEQUENCE [LARGE SCALE GENOMIC DNA]</scope>
    <source>
        <strain evidence="5 6">CCP-7</strain>
    </source>
</reference>
<sequence>MDNSLNENGLASSANEVRTSASNPLTFASWLIASKTAPVSQPTFLISRQGLGILQTASASKTVTLLEAPGGYGKSTLLSQWRDRLIAQHNIIGWLFLDEDDNNPSILLSYIIFALSKGGLPTTDALTQLVEALPHQQPKAVLGMLLNIVAETATEIFLVLDDFEALDEAVVEAVIAPLIRLAPDNFHLMIAARGHVRFGAPQLAAQGRLQKVGPAQLRFTLPEIEEVFRGQLSRAEILQVEELTQGWPVALQLLRSWIQQDPRRAGDIAAMSGLTDDIVEYVSDQIVGSFPPSVHTLLMEAAVLQHFSEEDLRDVCGDDIDWQAVVTCEPLRPFLLPHEDRDRTYRLHPIVKEYLLRNLAERAPARKQELHEKATWLYARTDRLLPAIRQADQSGDLELEAQVIESAGGVQIWLRHGLTITKSISHMLSQELLDRCPRLALLRALVLAKEGRVADARVLFQRTREKSDNFAHDRPGVDPAALKRDGLMVESTLLVNDCRAATDVYLENYERLVGEVYRESEFYAGHVKTFLALSHHQRGRFDTAHVYAREALQHYSHERVWHGVIFLHLHLGVIAFAQGRPEATGHYLDARAVVLQYFASDRSKSLLIDPLLAEHHYERNQLTVARRHMANVLGRLNTTEAWMEIYAAACLTAASLTFDDKGVEGALEIVSKVRQDAENRGVSGLSIFLHAADLLFLARADLMDRARGHFEALGELCLDKRKASEDATTWREQEIIYLARAAFALRAGEAQAVRNELADATSHFLRSKNIRSYIRIGALQARALQQLDEPSAAFALLADILEHCRETGYVRIFHEEHGLLADLLQDFVAHAPAKKAYKASMVYGKALLKELEGMPSSNAGKLTVRELDVLQQLKEGYQDKVIARNLSLTENTVKYHLKSIFRKFQVTSRTEAVREAQRKAL</sequence>
<evidence type="ECO:0000256" key="3">
    <source>
        <dbReference type="ARBA" id="ARBA00023163"/>
    </source>
</evidence>
<keyword evidence="2" id="KW-0238">DNA-binding</keyword>
<evidence type="ECO:0000313" key="6">
    <source>
        <dbReference type="Proteomes" id="UP000282971"/>
    </source>
</evidence>
<gene>
    <name evidence="5" type="ORF">EOD43_03455</name>
</gene>
<dbReference type="CDD" id="cd06170">
    <property type="entry name" value="LuxR_C_like"/>
    <property type="match status" value="1"/>
</dbReference>
<keyword evidence="3" id="KW-0804">Transcription</keyword>
<protein>
    <recommendedName>
        <fullName evidence="4">HTH luxR-type domain-containing protein</fullName>
    </recommendedName>
</protein>
<organism evidence="5 6">
    <name type="scientific">Sphingomonas crocodyli</name>
    <dbReference type="NCBI Taxonomy" id="1979270"/>
    <lineage>
        <taxon>Bacteria</taxon>
        <taxon>Pseudomonadati</taxon>
        <taxon>Pseudomonadota</taxon>
        <taxon>Alphaproteobacteria</taxon>
        <taxon>Sphingomonadales</taxon>
        <taxon>Sphingomonadaceae</taxon>
        <taxon>Sphingomonas</taxon>
    </lineage>
</organism>
<evidence type="ECO:0000259" key="4">
    <source>
        <dbReference type="PROSITE" id="PS50043"/>
    </source>
</evidence>
<dbReference type="GO" id="GO:0006355">
    <property type="term" value="P:regulation of DNA-templated transcription"/>
    <property type="evidence" value="ECO:0007669"/>
    <property type="project" value="InterPro"/>
</dbReference>
<dbReference type="InterPro" id="IPR036388">
    <property type="entry name" value="WH-like_DNA-bd_sf"/>
</dbReference>
<dbReference type="SMART" id="SM00421">
    <property type="entry name" value="HTH_LUXR"/>
    <property type="match status" value="1"/>
</dbReference>
<dbReference type="InterPro" id="IPR016032">
    <property type="entry name" value="Sig_transdc_resp-reg_C-effctor"/>
</dbReference>
<dbReference type="Pfam" id="PF00196">
    <property type="entry name" value="GerE"/>
    <property type="match status" value="1"/>
</dbReference>
<dbReference type="OrthoDB" id="9807052at2"/>
<dbReference type="EMBL" id="SACN01000001">
    <property type="protein sequence ID" value="RVT92974.1"/>
    <property type="molecule type" value="Genomic_DNA"/>
</dbReference>
<dbReference type="Gene3D" id="1.10.10.10">
    <property type="entry name" value="Winged helix-like DNA-binding domain superfamily/Winged helix DNA-binding domain"/>
    <property type="match status" value="1"/>
</dbReference>
<dbReference type="InterPro" id="IPR059106">
    <property type="entry name" value="WHD_MalT"/>
</dbReference>
<proteinExistence type="predicted"/>
<dbReference type="Pfam" id="PF17874">
    <property type="entry name" value="TPR_MalT"/>
    <property type="match status" value="1"/>
</dbReference>
<feature type="domain" description="HTH luxR-type" evidence="4">
    <location>
        <begin position="855"/>
        <end position="920"/>
    </location>
</feature>
<dbReference type="SUPFAM" id="SSF46894">
    <property type="entry name" value="C-terminal effector domain of the bipartite response regulators"/>
    <property type="match status" value="1"/>
</dbReference>
<dbReference type="PANTHER" id="PTHR44688:SF25">
    <property type="entry name" value="HTH LUXR-TYPE DOMAIN-CONTAINING PROTEIN"/>
    <property type="match status" value="1"/>
</dbReference>
<dbReference type="InterPro" id="IPR011990">
    <property type="entry name" value="TPR-like_helical_dom_sf"/>
</dbReference>
<keyword evidence="1" id="KW-0805">Transcription regulation</keyword>
<dbReference type="PROSITE" id="PS50043">
    <property type="entry name" value="HTH_LUXR_2"/>
    <property type="match status" value="1"/>
</dbReference>
<accession>A0A437M646</accession>
<dbReference type="SUPFAM" id="SSF52540">
    <property type="entry name" value="P-loop containing nucleoside triphosphate hydrolases"/>
    <property type="match status" value="1"/>
</dbReference>
<dbReference type="Gene3D" id="1.25.40.10">
    <property type="entry name" value="Tetratricopeptide repeat domain"/>
    <property type="match status" value="1"/>
</dbReference>
<comment type="caution">
    <text evidence="5">The sequence shown here is derived from an EMBL/GenBank/DDBJ whole genome shotgun (WGS) entry which is preliminary data.</text>
</comment>
<dbReference type="RefSeq" id="WP_127741117.1">
    <property type="nucleotide sequence ID" value="NZ_SACN01000001.1"/>
</dbReference>
<name>A0A437M646_9SPHN</name>
<dbReference type="Pfam" id="PF25873">
    <property type="entry name" value="WHD_MalT"/>
    <property type="match status" value="1"/>
</dbReference>
<evidence type="ECO:0000313" key="5">
    <source>
        <dbReference type="EMBL" id="RVT92974.1"/>
    </source>
</evidence>
<evidence type="ECO:0000256" key="1">
    <source>
        <dbReference type="ARBA" id="ARBA00023015"/>
    </source>
</evidence>
<evidence type="ECO:0000256" key="2">
    <source>
        <dbReference type="ARBA" id="ARBA00023125"/>
    </source>
</evidence>
<dbReference type="InterPro" id="IPR000792">
    <property type="entry name" value="Tscrpt_reg_LuxR_C"/>
</dbReference>
<dbReference type="GO" id="GO:0003677">
    <property type="term" value="F:DNA binding"/>
    <property type="evidence" value="ECO:0007669"/>
    <property type="project" value="UniProtKB-KW"/>
</dbReference>
<dbReference type="Proteomes" id="UP000282971">
    <property type="component" value="Unassembled WGS sequence"/>
</dbReference>
<dbReference type="AlphaFoldDB" id="A0A437M646"/>
<dbReference type="InterPro" id="IPR041617">
    <property type="entry name" value="TPR_MalT"/>
</dbReference>